<proteinExistence type="predicted"/>
<dbReference type="InterPro" id="IPR017850">
    <property type="entry name" value="Alkaline_phosphatase_core_sf"/>
</dbReference>
<dbReference type="GO" id="GO:0004519">
    <property type="term" value="F:endonuclease activity"/>
    <property type="evidence" value="ECO:0007669"/>
    <property type="project" value="UniProtKB-KW"/>
</dbReference>
<dbReference type="InterPro" id="IPR036691">
    <property type="entry name" value="Endo/exonu/phosph_ase_sf"/>
</dbReference>
<evidence type="ECO:0000313" key="4">
    <source>
        <dbReference type="Proteomes" id="UP000739538"/>
    </source>
</evidence>
<keyword evidence="3" id="KW-0255">Endonuclease</keyword>
<keyword evidence="3" id="KW-0378">Hydrolase</keyword>
<dbReference type="InterPro" id="IPR005135">
    <property type="entry name" value="Endo/exonuclease/phosphatase"/>
</dbReference>
<dbReference type="Gene3D" id="3.40.720.10">
    <property type="entry name" value="Alkaline Phosphatase, subunit A"/>
    <property type="match status" value="1"/>
</dbReference>
<accession>A0A956NAG6</accession>
<feature type="compositionally biased region" description="Basic and acidic residues" evidence="1">
    <location>
        <begin position="347"/>
        <end position="362"/>
    </location>
</feature>
<reference evidence="3" key="2">
    <citation type="journal article" date="2021" name="Microbiome">
        <title>Successional dynamics and alternative stable states in a saline activated sludge microbial community over 9 years.</title>
        <authorList>
            <person name="Wang Y."/>
            <person name="Ye J."/>
            <person name="Ju F."/>
            <person name="Liu L."/>
            <person name="Boyd J.A."/>
            <person name="Deng Y."/>
            <person name="Parks D.H."/>
            <person name="Jiang X."/>
            <person name="Yin X."/>
            <person name="Woodcroft B.J."/>
            <person name="Tyson G.W."/>
            <person name="Hugenholtz P."/>
            <person name="Polz M.F."/>
            <person name="Zhang T."/>
        </authorList>
    </citation>
    <scope>NUCLEOTIDE SEQUENCE</scope>
    <source>
        <strain evidence="3">HKST-UBA02</strain>
    </source>
</reference>
<dbReference type="InterPro" id="IPR051916">
    <property type="entry name" value="GPI-anchor_lipid_remodeler"/>
</dbReference>
<feature type="region of interest" description="Disordered" evidence="1">
    <location>
        <begin position="343"/>
        <end position="370"/>
    </location>
</feature>
<dbReference type="SUPFAM" id="SSF56219">
    <property type="entry name" value="DNase I-like"/>
    <property type="match status" value="1"/>
</dbReference>
<dbReference type="Gene3D" id="3.60.10.10">
    <property type="entry name" value="Endonuclease/exonuclease/phosphatase"/>
    <property type="match status" value="1"/>
</dbReference>
<evidence type="ECO:0000259" key="2">
    <source>
        <dbReference type="Pfam" id="PF03372"/>
    </source>
</evidence>
<dbReference type="PANTHER" id="PTHR14859">
    <property type="entry name" value="CALCOFLUOR WHITE HYPERSENSITIVE PROTEIN PRECURSOR"/>
    <property type="match status" value="1"/>
</dbReference>
<reference evidence="3" key="1">
    <citation type="submission" date="2020-04" db="EMBL/GenBank/DDBJ databases">
        <authorList>
            <person name="Zhang T."/>
        </authorList>
    </citation>
    <scope>NUCLEOTIDE SEQUENCE</scope>
    <source>
        <strain evidence="3">HKST-UBA02</strain>
    </source>
</reference>
<dbReference type="Pfam" id="PF03372">
    <property type="entry name" value="Exo_endo_phos"/>
    <property type="match status" value="1"/>
</dbReference>
<gene>
    <name evidence="3" type="ORF">KDA27_00940</name>
</gene>
<feature type="domain" description="Endonuclease/exonuclease/phosphatase" evidence="2">
    <location>
        <begin position="617"/>
        <end position="841"/>
    </location>
</feature>
<feature type="region of interest" description="Disordered" evidence="1">
    <location>
        <begin position="396"/>
        <end position="421"/>
    </location>
</feature>
<protein>
    <submittedName>
        <fullName evidence="3">Endonuclease/exonuclease/phosphatase family protein</fullName>
    </submittedName>
</protein>
<name>A0A956NAG6_UNCEI</name>
<dbReference type="GO" id="GO:0016020">
    <property type="term" value="C:membrane"/>
    <property type="evidence" value="ECO:0007669"/>
    <property type="project" value="GOC"/>
</dbReference>
<dbReference type="SUPFAM" id="SSF53649">
    <property type="entry name" value="Alkaline phosphatase-like"/>
    <property type="match status" value="1"/>
</dbReference>
<dbReference type="AlphaFoldDB" id="A0A956NAG6"/>
<dbReference type="EMBL" id="JAGQHS010000002">
    <property type="protein sequence ID" value="MCA9754338.1"/>
    <property type="molecule type" value="Genomic_DNA"/>
</dbReference>
<keyword evidence="3" id="KW-0540">Nuclease</keyword>
<sequence length="859" mass="96097">MMDRFEILYSKLRRLVSRNRWSARLLGYPPVPHSRDDGVGLVLIQIDGLGRKVLDRALEEGRMPFLRHLIQDDGYRLRDLYSGLPSSTPGAQAELFYRARTFVPAFGFWDREVGKVVRMNDPSTAARVESELVQEHDGLMKRGSAWSNIYAGEAAEPHLCASTTGLDMLLKALDPTRIIGLVLWHGWSVVRVTANLVAETLLAIWDFFRGTIAGRNLMAELRFIPPRVVVTALMREIITAGAAIDCERGLPVVQLNYLGYDEHGHRRGPDSRFALWTLKGIDRSIRRVWLAAHRSPRRDYQVWIYSDHGQERTLSYPLLHGEDVRTAIARVYEEWRARADLAPQFDPDERRSTERSGRRKTDPPPALAIGTEERLRWLEQDLPEWLARSLPGEYVEQERRRRPSRRQGDVPPKPKASRPAQLEVVNQGPIGFAYLDSERTPEELVSLARAVARRAHVPAVLCPAGPGRARGFLADGTEVRLPEDTARVVGEDHPFLPEVTDDLLRVVHHANAGDLTLLGYSPEGAQSLQLENGAHGGPGPRETHAFALLPREACDTPPPRLRMSTLYDLARAVTKGRNGLGILTQRSGGRPPTRDDVLAGRVSPRDAQAPATAFRIVTYNVHSCRGMDGVYSPSRIARALLREQPDIICLQELEHGIGRSGWALQVSEIAESLSTDYHFHGISRVDDGDFGNAILSAHRMERVKSGSLPVWAGKRRGVLWVTVEIDGTKFHVLNTHLSIVERERKMQADALLGPEWLGGEGVGGPVILCGDFNASRRSYTCRRVAEVLHNVDPAHLPIEVLNTWSSRMPLRRIDHVFVSRDLEVKQTYVPRTRLTRVASDHLPLVVDLEFGSTNGGTEA</sequence>
<dbReference type="Proteomes" id="UP000739538">
    <property type="component" value="Unassembled WGS sequence"/>
</dbReference>
<evidence type="ECO:0000256" key="1">
    <source>
        <dbReference type="SAM" id="MobiDB-lite"/>
    </source>
</evidence>
<comment type="caution">
    <text evidence="3">The sequence shown here is derived from an EMBL/GenBank/DDBJ whole genome shotgun (WGS) entry which is preliminary data.</text>
</comment>
<organism evidence="3 4">
    <name type="scientific">Eiseniibacteriota bacterium</name>
    <dbReference type="NCBI Taxonomy" id="2212470"/>
    <lineage>
        <taxon>Bacteria</taxon>
        <taxon>Candidatus Eiseniibacteriota</taxon>
    </lineage>
</organism>
<evidence type="ECO:0000313" key="3">
    <source>
        <dbReference type="EMBL" id="MCA9754338.1"/>
    </source>
</evidence>
<dbReference type="GO" id="GO:0006506">
    <property type="term" value="P:GPI anchor biosynthetic process"/>
    <property type="evidence" value="ECO:0007669"/>
    <property type="project" value="TreeGrafter"/>
</dbReference>
<dbReference type="PANTHER" id="PTHR14859:SF1">
    <property type="entry name" value="PGAP2-INTERACTING PROTEIN"/>
    <property type="match status" value="1"/>
</dbReference>